<dbReference type="Proteomes" id="UP000631034">
    <property type="component" value="Unassembled WGS sequence"/>
</dbReference>
<protein>
    <submittedName>
        <fullName evidence="3">J domain-containing protein</fullName>
    </submittedName>
</protein>
<keyword evidence="4" id="KW-1185">Reference proteome</keyword>
<name>A0A8J6YZB3_9PROT</name>
<dbReference type="Pfam" id="PF00226">
    <property type="entry name" value="DnaJ"/>
    <property type="match status" value="1"/>
</dbReference>
<dbReference type="AlphaFoldDB" id="A0A8J6YZB3"/>
<organism evidence="3 4">
    <name type="scientific">Phaeovibrio sulfidiphilus</name>
    <dbReference type="NCBI Taxonomy" id="1220600"/>
    <lineage>
        <taxon>Bacteria</taxon>
        <taxon>Pseudomonadati</taxon>
        <taxon>Pseudomonadota</taxon>
        <taxon>Alphaproteobacteria</taxon>
        <taxon>Rhodospirillales</taxon>
        <taxon>Rhodospirillaceae</taxon>
        <taxon>Phaeovibrio</taxon>
    </lineage>
</organism>
<evidence type="ECO:0000313" key="4">
    <source>
        <dbReference type="Proteomes" id="UP000631034"/>
    </source>
</evidence>
<dbReference type="Gene3D" id="1.10.287.110">
    <property type="entry name" value="DnaJ domain"/>
    <property type="match status" value="1"/>
</dbReference>
<dbReference type="InterPro" id="IPR001623">
    <property type="entry name" value="DnaJ_domain"/>
</dbReference>
<reference evidence="3" key="1">
    <citation type="submission" date="2020-10" db="EMBL/GenBank/DDBJ databases">
        <title>Genome sequence of the unusual species of purple photosynthetic bacteria, Phaeovibrio sulfidiphilus DSM 23193, type strain.</title>
        <authorList>
            <person name="Kyndt J.A."/>
            <person name="Meyer T.E."/>
        </authorList>
    </citation>
    <scope>NUCLEOTIDE SEQUENCE</scope>
    <source>
        <strain evidence="3">DSM 23193</strain>
    </source>
</reference>
<proteinExistence type="predicted"/>
<evidence type="ECO:0000259" key="2">
    <source>
        <dbReference type="PROSITE" id="PS50076"/>
    </source>
</evidence>
<dbReference type="SMART" id="SM00271">
    <property type="entry name" value="DnaJ"/>
    <property type="match status" value="1"/>
</dbReference>
<dbReference type="EMBL" id="JACZHT010000004">
    <property type="protein sequence ID" value="MBE1237283.1"/>
    <property type="molecule type" value="Genomic_DNA"/>
</dbReference>
<feature type="domain" description="J" evidence="2">
    <location>
        <begin position="169"/>
        <end position="228"/>
    </location>
</feature>
<sequence>MTHHSRKSDDRATPRSRTAKPKTAESGRKRVIPDLDDLLRTESRQPQRRACDHPGCEEEGLHRAPRDRTLKSYYWFCLNHVQAYNKAWNYYAGLDEAAMEDEIRRSTVWDRPTWPLGENGPNSPRGPAKGDPRDPFGFYDREMAPKGARAGERRGRALSEGRVDGPRARAMRVFGLDEPLTHDALRRRYKELVKRYHPDVNGGARDAEERFKMVGDAYRVLMRSLKDR</sequence>
<dbReference type="SUPFAM" id="SSF46565">
    <property type="entry name" value="Chaperone J-domain"/>
    <property type="match status" value="1"/>
</dbReference>
<dbReference type="CDD" id="cd06257">
    <property type="entry name" value="DnaJ"/>
    <property type="match status" value="1"/>
</dbReference>
<feature type="compositionally biased region" description="Basic and acidic residues" evidence="1">
    <location>
        <begin position="22"/>
        <end position="61"/>
    </location>
</feature>
<feature type="region of interest" description="Disordered" evidence="1">
    <location>
        <begin position="112"/>
        <end position="133"/>
    </location>
</feature>
<comment type="caution">
    <text evidence="3">The sequence shown here is derived from an EMBL/GenBank/DDBJ whole genome shotgun (WGS) entry which is preliminary data.</text>
</comment>
<feature type="region of interest" description="Disordered" evidence="1">
    <location>
        <begin position="1"/>
        <end position="61"/>
    </location>
</feature>
<accession>A0A8J6YZB3</accession>
<evidence type="ECO:0000313" key="3">
    <source>
        <dbReference type="EMBL" id="MBE1237283.1"/>
    </source>
</evidence>
<dbReference type="PROSITE" id="PS50076">
    <property type="entry name" value="DNAJ_2"/>
    <property type="match status" value="1"/>
</dbReference>
<dbReference type="InterPro" id="IPR036869">
    <property type="entry name" value="J_dom_sf"/>
</dbReference>
<gene>
    <name evidence="3" type="ORF">IHV25_06445</name>
</gene>
<evidence type="ECO:0000256" key="1">
    <source>
        <dbReference type="SAM" id="MobiDB-lite"/>
    </source>
</evidence>
<dbReference type="RefSeq" id="WP_192534296.1">
    <property type="nucleotide sequence ID" value="NZ_JACZHT010000004.1"/>
</dbReference>
<dbReference type="PRINTS" id="PR00625">
    <property type="entry name" value="JDOMAIN"/>
</dbReference>